<protein>
    <submittedName>
        <fullName evidence="1">Uncharacterized protein</fullName>
    </submittedName>
</protein>
<sequence length="64" mass="6946">MSWVYCSKCGEGIDAPTPLEVLENSYQCPHCGHLEDPQMTIVDVVIGLLGRIEVLEAKVEGGSK</sequence>
<proteinExistence type="predicted"/>
<gene>
    <name evidence="1" type="ORF">ETE75_20310</name>
</gene>
<name>A0A483IVJ9_KLEPN</name>
<dbReference type="EMBL" id="SDCJ01000016">
    <property type="protein sequence ID" value="TCX36607.1"/>
    <property type="molecule type" value="Genomic_DNA"/>
</dbReference>
<reference evidence="1" key="1">
    <citation type="submission" date="2019-01" db="EMBL/GenBank/DDBJ databases">
        <authorList>
            <person name="Lista F."/>
            <person name="Anselmo A."/>
        </authorList>
    </citation>
    <scope>NUCLEOTIDE SEQUENCE</scope>
    <source>
        <strain evidence="1">13S</strain>
    </source>
</reference>
<accession>A0A483IVJ9</accession>
<dbReference type="AlphaFoldDB" id="A0A483IVJ9"/>
<dbReference type="RefSeq" id="WP_032410430.1">
    <property type="nucleotide sequence ID" value="NZ_CABWPA010000036.1"/>
</dbReference>
<comment type="caution">
    <text evidence="1">The sequence shown here is derived from an EMBL/GenBank/DDBJ whole genome shotgun (WGS) entry which is preliminary data.</text>
</comment>
<organism evidence="1">
    <name type="scientific">Klebsiella pneumoniae</name>
    <dbReference type="NCBI Taxonomy" id="573"/>
    <lineage>
        <taxon>Bacteria</taxon>
        <taxon>Pseudomonadati</taxon>
        <taxon>Pseudomonadota</taxon>
        <taxon>Gammaproteobacteria</taxon>
        <taxon>Enterobacterales</taxon>
        <taxon>Enterobacteriaceae</taxon>
        <taxon>Klebsiella/Raoultella group</taxon>
        <taxon>Klebsiella</taxon>
        <taxon>Klebsiella pneumoniae complex</taxon>
    </lineage>
</organism>
<evidence type="ECO:0000313" key="1">
    <source>
        <dbReference type="EMBL" id="TCX36607.1"/>
    </source>
</evidence>